<dbReference type="InterPro" id="IPR032675">
    <property type="entry name" value="LRR_dom_sf"/>
</dbReference>
<dbReference type="STRING" id="685588.A0A067S8K3"/>
<keyword evidence="1" id="KW-0472">Membrane</keyword>
<keyword evidence="1" id="KW-1133">Transmembrane helix</keyword>
<protein>
    <recommendedName>
        <fullName evidence="2">F-box domain-containing protein</fullName>
    </recommendedName>
</protein>
<feature type="transmembrane region" description="Helical" evidence="1">
    <location>
        <begin position="512"/>
        <end position="531"/>
    </location>
</feature>
<gene>
    <name evidence="3" type="ORF">GALMADRAFT_258599</name>
</gene>
<feature type="domain" description="F-box" evidence="2">
    <location>
        <begin position="124"/>
        <end position="178"/>
    </location>
</feature>
<keyword evidence="4" id="KW-1185">Reference proteome</keyword>
<dbReference type="OrthoDB" id="3065186at2759"/>
<sequence>MPFADLRFGVSSQNKSQRVLFQSGGEVVVDRTIDSVLESKETLDLQVVMDQFFPTNSLPPGDDLAKLETFQNHADEELNALDDERRLAEQSIVKMCERIAEIRLITKKRKEDLRRCKRILSPFRRLPMEVLEQIFLFCRLNGHENEKKLPAPIQLSRVSRFWHQVAVSLPPLWHTLHLHYISDEGLLPSKVNRSESTVPSHFLLELFSSRSNQLPLDLSLKLVKLPVGPRLIGPALVRATTAILPRIRNLKIETGSKSFAHPLFSLPKGQLQILESLTLSVTEPNVRSSPSAISIFGSSPALRRVALDIRPPYLFEVDLPWSQLTHLDMLYGKQPIEDLTWAYLVRLLHNLEDGGFSLIAQASMDPSRRGYPRLNVNSLFPLRKLKKLTIRFVEQIMVREGQLKLLQRLEFPALQHFRFYVLFSLPLFPFTWNQHLHGSLSPQVQDFKSLVLWDVSISTEDLVDLLKCCLSLEQLTLKQTSSWTPSETTHLLDSLSKDNGGLFELAPLLEEMAIWVHIFTTGLASSYIAMVEARKRKHAFKVTLFFDRTRPDVDDGIASFSAIRKAEGNNFAQLTLADPEGRF</sequence>
<dbReference type="Proteomes" id="UP000027222">
    <property type="component" value="Unassembled WGS sequence"/>
</dbReference>
<organism evidence="3 4">
    <name type="scientific">Galerina marginata (strain CBS 339.88)</name>
    <dbReference type="NCBI Taxonomy" id="685588"/>
    <lineage>
        <taxon>Eukaryota</taxon>
        <taxon>Fungi</taxon>
        <taxon>Dikarya</taxon>
        <taxon>Basidiomycota</taxon>
        <taxon>Agaricomycotina</taxon>
        <taxon>Agaricomycetes</taxon>
        <taxon>Agaricomycetidae</taxon>
        <taxon>Agaricales</taxon>
        <taxon>Agaricineae</taxon>
        <taxon>Strophariaceae</taxon>
        <taxon>Galerina</taxon>
    </lineage>
</organism>
<dbReference type="SUPFAM" id="SSF81383">
    <property type="entry name" value="F-box domain"/>
    <property type="match status" value="1"/>
</dbReference>
<evidence type="ECO:0000259" key="2">
    <source>
        <dbReference type="Pfam" id="PF12937"/>
    </source>
</evidence>
<dbReference type="InterPro" id="IPR036047">
    <property type="entry name" value="F-box-like_dom_sf"/>
</dbReference>
<name>A0A067S8K3_GALM3</name>
<accession>A0A067S8K3</accession>
<dbReference type="Gene3D" id="1.20.1280.50">
    <property type="match status" value="1"/>
</dbReference>
<proteinExistence type="predicted"/>
<dbReference type="HOGENOM" id="CLU_467717_0_0_1"/>
<dbReference type="EMBL" id="KL142417">
    <property type="protein sequence ID" value="KDR67200.1"/>
    <property type="molecule type" value="Genomic_DNA"/>
</dbReference>
<evidence type="ECO:0000313" key="3">
    <source>
        <dbReference type="EMBL" id="KDR67200.1"/>
    </source>
</evidence>
<keyword evidence="1" id="KW-0812">Transmembrane</keyword>
<dbReference type="AlphaFoldDB" id="A0A067S8K3"/>
<evidence type="ECO:0000256" key="1">
    <source>
        <dbReference type="SAM" id="Phobius"/>
    </source>
</evidence>
<dbReference type="InterPro" id="IPR001810">
    <property type="entry name" value="F-box_dom"/>
</dbReference>
<dbReference type="Gene3D" id="3.80.10.10">
    <property type="entry name" value="Ribonuclease Inhibitor"/>
    <property type="match status" value="1"/>
</dbReference>
<evidence type="ECO:0000313" key="4">
    <source>
        <dbReference type="Proteomes" id="UP000027222"/>
    </source>
</evidence>
<reference evidence="4" key="1">
    <citation type="journal article" date="2014" name="Proc. Natl. Acad. Sci. U.S.A.">
        <title>Extensive sampling of basidiomycete genomes demonstrates inadequacy of the white-rot/brown-rot paradigm for wood decay fungi.</title>
        <authorList>
            <person name="Riley R."/>
            <person name="Salamov A.A."/>
            <person name="Brown D.W."/>
            <person name="Nagy L.G."/>
            <person name="Floudas D."/>
            <person name="Held B.W."/>
            <person name="Levasseur A."/>
            <person name="Lombard V."/>
            <person name="Morin E."/>
            <person name="Otillar R."/>
            <person name="Lindquist E.A."/>
            <person name="Sun H."/>
            <person name="LaButti K.M."/>
            <person name="Schmutz J."/>
            <person name="Jabbour D."/>
            <person name="Luo H."/>
            <person name="Baker S.E."/>
            <person name="Pisabarro A.G."/>
            <person name="Walton J.D."/>
            <person name="Blanchette R.A."/>
            <person name="Henrissat B."/>
            <person name="Martin F."/>
            <person name="Cullen D."/>
            <person name="Hibbett D.S."/>
            <person name="Grigoriev I.V."/>
        </authorList>
    </citation>
    <scope>NUCLEOTIDE SEQUENCE [LARGE SCALE GENOMIC DNA]</scope>
    <source>
        <strain evidence="4">CBS 339.88</strain>
    </source>
</reference>
<dbReference type="Pfam" id="PF12937">
    <property type="entry name" value="F-box-like"/>
    <property type="match status" value="1"/>
</dbReference>